<accession>A0A1I1VI48</accession>
<evidence type="ECO:0000313" key="2">
    <source>
        <dbReference type="Proteomes" id="UP000198598"/>
    </source>
</evidence>
<reference evidence="1 2" key="1">
    <citation type="submission" date="2016-10" db="EMBL/GenBank/DDBJ databases">
        <authorList>
            <person name="de Groot N.N."/>
        </authorList>
    </citation>
    <scope>NUCLEOTIDE SEQUENCE [LARGE SCALE GENOMIC DNA]</scope>
    <source>
        <strain evidence="1 2">DSM 26130</strain>
    </source>
</reference>
<sequence length="290" mass="33415">MKTFLWSRHWLLVLCLLFVLSCHREDFITQPVPLSQSFTISAAREWTEDFVKADSNRNQPYSTRTLLWKQATMKRSPQGLDYVQIPIEEDPHTRRIIYDPASKDYVLAPKLQLVVYKLPAGNMGIAVMELAPSGEYAGSHQGFTGDHDFSGLQLVRTWQGKLIKGHKFENGKVTGVLSFYNTPSPKARMLSCTRWVHEYLYSAALPPMVQLQLWEQQLTIPWAPIMLILPRLINRLHSVIKPVMETGHPMGPMNMKSAPLIQPMIRIIRHTPQILLILLIHRQVQDQRQF</sequence>
<name>A0A1I1VI48_9BACT</name>
<dbReference type="AlphaFoldDB" id="A0A1I1VI48"/>
<organism evidence="1 2">
    <name type="scientific">Spirosoma endophyticum</name>
    <dbReference type="NCBI Taxonomy" id="662367"/>
    <lineage>
        <taxon>Bacteria</taxon>
        <taxon>Pseudomonadati</taxon>
        <taxon>Bacteroidota</taxon>
        <taxon>Cytophagia</taxon>
        <taxon>Cytophagales</taxon>
        <taxon>Cytophagaceae</taxon>
        <taxon>Spirosoma</taxon>
    </lineage>
</organism>
<protein>
    <submittedName>
        <fullName evidence="1">Uncharacterized protein</fullName>
    </submittedName>
</protein>
<proteinExistence type="predicted"/>
<keyword evidence="2" id="KW-1185">Reference proteome</keyword>
<dbReference type="PROSITE" id="PS51257">
    <property type="entry name" value="PROKAR_LIPOPROTEIN"/>
    <property type="match status" value="1"/>
</dbReference>
<evidence type="ECO:0000313" key="1">
    <source>
        <dbReference type="EMBL" id="SFD80140.1"/>
    </source>
</evidence>
<dbReference type="Proteomes" id="UP000198598">
    <property type="component" value="Unassembled WGS sequence"/>
</dbReference>
<gene>
    <name evidence="1" type="ORF">SAMN05216167_107110</name>
</gene>
<dbReference type="EMBL" id="FOLQ01000007">
    <property type="protein sequence ID" value="SFD80140.1"/>
    <property type="molecule type" value="Genomic_DNA"/>
</dbReference>
<dbReference type="RefSeq" id="WP_093828976.1">
    <property type="nucleotide sequence ID" value="NZ_FOLQ01000007.1"/>
</dbReference>